<dbReference type="InterPro" id="IPR038720">
    <property type="entry name" value="YprB_RNase_H-like_dom"/>
</dbReference>
<dbReference type="RefSeq" id="WP_233428303.1">
    <property type="nucleotide sequence ID" value="NZ_UGSZ01000001.1"/>
</dbReference>
<keyword evidence="2" id="KW-0378">Hydrolase</keyword>
<keyword evidence="2" id="KW-0540">Nuclease</keyword>
<evidence type="ECO:0000259" key="1">
    <source>
        <dbReference type="Pfam" id="PF13482"/>
    </source>
</evidence>
<dbReference type="InterPro" id="IPR012337">
    <property type="entry name" value="RNaseH-like_sf"/>
</dbReference>
<keyword evidence="2" id="KW-0269">Exonuclease</keyword>
<gene>
    <name evidence="2" type="ORF">NCTC13149_01353</name>
</gene>
<accession>A0A379C5G0</accession>
<feature type="domain" description="YprB ribonuclease H-like" evidence="1">
    <location>
        <begin position="19"/>
        <end position="176"/>
    </location>
</feature>
<evidence type="ECO:0000313" key="3">
    <source>
        <dbReference type="Proteomes" id="UP000255517"/>
    </source>
</evidence>
<organism evidence="2 3">
    <name type="scientific">Peptoniphilus lacrimalis</name>
    <dbReference type="NCBI Taxonomy" id="33031"/>
    <lineage>
        <taxon>Bacteria</taxon>
        <taxon>Bacillati</taxon>
        <taxon>Bacillota</taxon>
        <taxon>Tissierellia</taxon>
        <taxon>Tissierellales</taxon>
        <taxon>Peptoniphilaceae</taxon>
        <taxon>Peptoniphilus</taxon>
    </lineage>
</organism>
<name>A0A379C5G0_9FIRM</name>
<evidence type="ECO:0000313" key="2">
    <source>
        <dbReference type="EMBL" id="SUB57510.1"/>
    </source>
</evidence>
<dbReference type="STRING" id="1122949.GCA_000378725_01091"/>
<dbReference type="Pfam" id="PF13482">
    <property type="entry name" value="RNase_H_2"/>
    <property type="match status" value="1"/>
</dbReference>
<dbReference type="GO" id="GO:0004527">
    <property type="term" value="F:exonuclease activity"/>
    <property type="evidence" value="ECO:0007669"/>
    <property type="project" value="UniProtKB-KW"/>
</dbReference>
<sequence length="302" mass="35946">MIALIYNEKRLSENSEKNFLIIETTGLSIKNDVIIAIGIIKNNTIYQFIIEDLKEEIELINKANKIIRNEEIIAYNGTFEKNFLTYKADTYKIPTDFNIKKLSQKIKNFKYLFPLENYSKNNLEEFFKIEGQPVISGKNVGENFKKYLLNKDRNKLLEISKRNRENLIKLKNLYVVVSKYLGKFLKLEFGSLTFEIKNIYLEKNTIIYEGESSFEGNYYRSNKNYTFICNKNFKVELFTHSDIYDKADYCYYLLKKDFKNLTNKSHLKSPSQILILYYKDFLIENIIQVFKKIIQMEIENFI</sequence>
<protein>
    <submittedName>
        <fullName evidence="2">Predicted exonuclease</fullName>
    </submittedName>
</protein>
<dbReference type="SUPFAM" id="SSF53098">
    <property type="entry name" value="Ribonuclease H-like"/>
    <property type="match status" value="1"/>
</dbReference>
<proteinExistence type="predicted"/>
<dbReference type="EMBL" id="UGSZ01000001">
    <property type="protein sequence ID" value="SUB57510.1"/>
    <property type="molecule type" value="Genomic_DNA"/>
</dbReference>
<reference evidence="2 3" key="1">
    <citation type="submission" date="2018-06" db="EMBL/GenBank/DDBJ databases">
        <authorList>
            <consortium name="Pathogen Informatics"/>
            <person name="Doyle S."/>
        </authorList>
    </citation>
    <scope>NUCLEOTIDE SEQUENCE [LARGE SCALE GENOMIC DNA]</scope>
    <source>
        <strain evidence="2 3">NCTC13149</strain>
    </source>
</reference>
<dbReference type="Proteomes" id="UP000255517">
    <property type="component" value="Unassembled WGS sequence"/>
</dbReference>
<dbReference type="AlphaFoldDB" id="A0A379C5G0"/>